<dbReference type="SUPFAM" id="SSF52540">
    <property type="entry name" value="P-loop containing nucleoside triphosphate hydrolases"/>
    <property type="match status" value="1"/>
</dbReference>
<dbReference type="InterPro" id="IPR018368">
    <property type="entry name" value="ClpA/B_CS1"/>
</dbReference>
<proteinExistence type="predicted"/>
<evidence type="ECO:0000256" key="4">
    <source>
        <dbReference type="SAM" id="Coils"/>
    </source>
</evidence>
<dbReference type="PANTHER" id="PTHR11638:SF18">
    <property type="entry name" value="HEAT SHOCK PROTEIN 104"/>
    <property type="match status" value="1"/>
</dbReference>
<dbReference type="InterPro" id="IPR027417">
    <property type="entry name" value="P-loop_NTPase"/>
</dbReference>
<sequence>GAMDAGNMLKPMLARGELRMIGATTLDEYRERIEKDPALERRFQQVFVGEPSVEDTIAILRGLKGRYEAHHKVQINDSALVAAATLSDRYITSRFLPDKAIDLVDESASRLRMEIDSRPVEIDEQQRAVDRLKMEELALAKETDEASKQRLERLRRDLADRQEQLNALVGRWEREKAGLN</sequence>
<keyword evidence="1" id="KW-0547">Nucleotide-binding</keyword>
<keyword evidence="4" id="KW-0175">Coiled coil</keyword>
<dbReference type="PANTHER" id="PTHR11638">
    <property type="entry name" value="ATP-DEPENDENT CLP PROTEASE"/>
    <property type="match status" value="1"/>
</dbReference>
<evidence type="ECO:0000259" key="5">
    <source>
        <dbReference type="Pfam" id="PF17871"/>
    </source>
</evidence>
<keyword evidence="2" id="KW-0067">ATP-binding</keyword>
<dbReference type="EMBL" id="JBHTIR010000801">
    <property type="protein sequence ID" value="MFD0851808.1"/>
    <property type="molecule type" value="Genomic_DNA"/>
</dbReference>
<feature type="domain" description="ClpA/ClpB AAA lid" evidence="5">
    <location>
        <begin position="52"/>
        <end position="154"/>
    </location>
</feature>
<organism evidence="6 7">
    <name type="scientific">Actinomadura adrarensis</name>
    <dbReference type="NCBI Taxonomy" id="1819600"/>
    <lineage>
        <taxon>Bacteria</taxon>
        <taxon>Bacillati</taxon>
        <taxon>Actinomycetota</taxon>
        <taxon>Actinomycetes</taxon>
        <taxon>Streptosporangiales</taxon>
        <taxon>Thermomonosporaceae</taxon>
        <taxon>Actinomadura</taxon>
    </lineage>
</organism>
<dbReference type="Proteomes" id="UP001597083">
    <property type="component" value="Unassembled WGS sequence"/>
</dbReference>
<feature type="non-terminal residue" evidence="6">
    <location>
        <position position="180"/>
    </location>
</feature>
<dbReference type="InterPro" id="IPR050130">
    <property type="entry name" value="ClpA_ClpB"/>
</dbReference>
<dbReference type="Pfam" id="PF17871">
    <property type="entry name" value="AAA_lid_9"/>
    <property type="match status" value="1"/>
</dbReference>
<feature type="coiled-coil region" evidence="4">
    <location>
        <begin position="122"/>
        <end position="171"/>
    </location>
</feature>
<gene>
    <name evidence="6" type="ORF">ACFQ07_06230</name>
</gene>
<accession>A0ABW3CDN2</accession>
<evidence type="ECO:0000313" key="7">
    <source>
        <dbReference type="Proteomes" id="UP001597083"/>
    </source>
</evidence>
<dbReference type="Gene3D" id="3.40.50.300">
    <property type="entry name" value="P-loop containing nucleotide triphosphate hydrolases"/>
    <property type="match status" value="2"/>
</dbReference>
<protein>
    <submittedName>
        <fullName evidence="6">ATP-dependent chaperone ClpB</fullName>
    </submittedName>
</protein>
<evidence type="ECO:0000313" key="6">
    <source>
        <dbReference type="EMBL" id="MFD0851808.1"/>
    </source>
</evidence>
<feature type="non-terminal residue" evidence="6">
    <location>
        <position position="1"/>
    </location>
</feature>
<dbReference type="PROSITE" id="PS00870">
    <property type="entry name" value="CLPAB_1"/>
    <property type="match status" value="1"/>
</dbReference>
<dbReference type="InterPro" id="IPR041546">
    <property type="entry name" value="ClpA/ClpB_AAA_lid"/>
</dbReference>
<evidence type="ECO:0000256" key="2">
    <source>
        <dbReference type="ARBA" id="ARBA00022840"/>
    </source>
</evidence>
<comment type="caution">
    <text evidence="6">The sequence shown here is derived from an EMBL/GenBank/DDBJ whole genome shotgun (WGS) entry which is preliminary data.</text>
</comment>
<name>A0ABW3CDN2_9ACTN</name>
<evidence type="ECO:0000256" key="3">
    <source>
        <dbReference type="ARBA" id="ARBA00023186"/>
    </source>
</evidence>
<keyword evidence="7" id="KW-1185">Reference proteome</keyword>
<reference evidence="7" key="1">
    <citation type="journal article" date="2019" name="Int. J. Syst. Evol. Microbiol.">
        <title>The Global Catalogue of Microorganisms (GCM) 10K type strain sequencing project: providing services to taxonomists for standard genome sequencing and annotation.</title>
        <authorList>
            <consortium name="The Broad Institute Genomics Platform"/>
            <consortium name="The Broad Institute Genome Sequencing Center for Infectious Disease"/>
            <person name="Wu L."/>
            <person name="Ma J."/>
        </authorList>
    </citation>
    <scope>NUCLEOTIDE SEQUENCE [LARGE SCALE GENOMIC DNA]</scope>
    <source>
        <strain evidence="7">JCM 31696</strain>
    </source>
</reference>
<evidence type="ECO:0000256" key="1">
    <source>
        <dbReference type="ARBA" id="ARBA00022741"/>
    </source>
</evidence>
<keyword evidence="3" id="KW-0143">Chaperone</keyword>